<reference evidence="1" key="1">
    <citation type="submission" date="2020-09" db="EMBL/GenBank/DDBJ databases">
        <title>A novel bacterium of genus Hazenella, isolated from South China Sea.</title>
        <authorList>
            <person name="Huang H."/>
            <person name="Mo K."/>
            <person name="Hu Y."/>
        </authorList>
    </citation>
    <scope>NUCLEOTIDE SEQUENCE</scope>
    <source>
        <strain evidence="1">IB182357</strain>
    </source>
</reference>
<dbReference type="EMBL" id="JACXAH010000008">
    <property type="protein sequence ID" value="MBD1372000.1"/>
    <property type="molecule type" value="Genomic_DNA"/>
</dbReference>
<organism evidence="1 2">
    <name type="scientific">Polycladospora coralii</name>
    <dbReference type="NCBI Taxonomy" id="2771432"/>
    <lineage>
        <taxon>Bacteria</taxon>
        <taxon>Bacillati</taxon>
        <taxon>Bacillota</taxon>
        <taxon>Bacilli</taxon>
        <taxon>Bacillales</taxon>
        <taxon>Thermoactinomycetaceae</taxon>
        <taxon>Polycladospora</taxon>
    </lineage>
</organism>
<sequence>MMDQSYLQKGLMALANASEQTVFTGHYGAAFIAAYFMDRENQLPDHVTESITSYLARVEEKQTKFFINIDKSPSVTDDFEPLLRAIKRNLEVLRSSGHGVIYGMLALKAFQHAPQLATELLVQRIALLIDKALQDRQNRYYQIENYQVLTEKDVLGIPVYQSMQDLMELALAECRWVIPDQKVGDDFYFFTGELEHGVTFAHALVELEKMEYKELARHGWHVHRLQMYLNRQVPHHLMNQVVIVSDKASILDEGYWKKEMQDPHFIKVPYAALSLLKNLPTHKRKIAEHHICQILSTF</sequence>
<accession>A0A926RSW2</accession>
<comment type="caution">
    <text evidence="1">The sequence shown here is derived from an EMBL/GenBank/DDBJ whole genome shotgun (WGS) entry which is preliminary data.</text>
</comment>
<proteinExistence type="predicted"/>
<gene>
    <name evidence="1" type="ORF">IC620_06455</name>
</gene>
<protein>
    <submittedName>
        <fullName evidence="1">Uncharacterized protein</fullName>
    </submittedName>
</protein>
<dbReference type="RefSeq" id="WP_191141806.1">
    <property type="nucleotide sequence ID" value="NZ_JACXAH010000008.1"/>
</dbReference>
<evidence type="ECO:0000313" key="2">
    <source>
        <dbReference type="Proteomes" id="UP000661691"/>
    </source>
</evidence>
<dbReference type="AlphaFoldDB" id="A0A926RSW2"/>
<evidence type="ECO:0000313" key="1">
    <source>
        <dbReference type="EMBL" id="MBD1372000.1"/>
    </source>
</evidence>
<dbReference type="Proteomes" id="UP000661691">
    <property type="component" value="Unassembled WGS sequence"/>
</dbReference>
<name>A0A926RSW2_9BACL</name>
<keyword evidence="2" id="KW-1185">Reference proteome</keyword>